<reference evidence="1 2" key="1">
    <citation type="submission" date="2015-10" db="EMBL/GenBank/DDBJ databases">
        <title>Genome analyses suggest a sexual origin of heterokaryosis in a supposedly ancient asexual fungus.</title>
        <authorList>
            <person name="Ropars J."/>
            <person name="Sedzielewska K."/>
            <person name="Noel J."/>
            <person name="Charron P."/>
            <person name="Farinelli L."/>
            <person name="Marton T."/>
            <person name="Kruger M."/>
            <person name="Pelin A."/>
            <person name="Brachmann A."/>
            <person name="Corradi N."/>
        </authorList>
    </citation>
    <scope>NUCLEOTIDE SEQUENCE [LARGE SCALE GENOMIC DNA]</scope>
    <source>
        <strain evidence="1 2">A4</strain>
    </source>
</reference>
<gene>
    <name evidence="1" type="ORF">RhiirA4_479901</name>
</gene>
<name>A0A2I1HH50_9GLOM</name>
<dbReference type="EMBL" id="LLXI01002893">
    <property type="protein sequence ID" value="PKY58198.1"/>
    <property type="molecule type" value="Genomic_DNA"/>
</dbReference>
<dbReference type="AlphaFoldDB" id="A0A2I1HH50"/>
<dbReference type="VEuPathDB" id="FungiDB:FUN_015283"/>
<accession>A0A2I1HH50</accession>
<sequence>MLYSNIAKFYISIIFIRWYKNDILMKLNSSILENSSVLIAVESSDTVMLRIVDFTFQSLKKHFQGSYNNKIIQQIIPKRNKFGIVFSTAKTIHEVEIKAQK</sequence>
<keyword evidence="2" id="KW-1185">Reference proteome</keyword>
<proteinExistence type="predicted"/>
<evidence type="ECO:0000313" key="1">
    <source>
        <dbReference type="EMBL" id="PKY58198.1"/>
    </source>
</evidence>
<protein>
    <submittedName>
        <fullName evidence="1">Uncharacterized protein</fullName>
    </submittedName>
</protein>
<organism evidence="1 2">
    <name type="scientific">Rhizophagus irregularis</name>
    <dbReference type="NCBI Taxonomy" id="588596"/>
    <lineage>
        <taxon>Eukaryota</taxon>
        <taxon>Fungi</taxon>
        <taxon>Fungi incertae sedis</taxon>
        <taxon>Mucoromycota</taxon>
        <taxon>Glomeromycotina</taxon>
        <taxon>Glomeromycetes</taxon>
        <taxon>Glomerales</taxon>
        <taxon>Glomeraceae</taxon>
        <taxon>Rhizophagus</taxon>
    </lineage>
</organism>
<comment type="caution">
    <text evidence="1">The sequence shown here is derived from an EMBL/GenBank/DDBJ whole genome shotgun (WGS) entry which is preliminary data.</text>
</comment>
<dbReference type="Proteomes" id="UP000234323">
    <property type="component" value="Unassembled WGS sequence"/>
</dbReference>
<dbReference type="VEuPathDB" id="FungiDB:RhiirA1_457172"/>
<dbReference type="OrthoDB" id="2317712at2759"/>
<evidence type="ECO:0000313" key="2">
    <source>
        <dbReference type="Proteomes" id="UP000234323"/>
    </source>
</evidence>